<accession>A0A1F6MDK9</accession>
<dbReference type="InterPro" id="IPR013229">
    <property type="entry name" value="PEGA"/>
</dbReference>
<gene>
    <name evidence="3" type="ORF">A3C90_03940</name>
</gene>
<dbReference type="AlphaFoldDB" id="A0A1F6MDK9"/>
<name>A0A1F6MDK9_9BACT</name>
<evidence type="ECO:0000259" key="2">
    <source>
        <dbReference type="Pfam" id="PF08308"/>
    </source>
</evidence>
<evidence type="ECO:0000313" key="4">
    <source>
        <dbReference type="Proteomes" id="UP000177457"/>
    </source>
</evidence>
<dbReference type="STRING" id="1798683.A3C90_03940"/>
<evidence type="ECO:0000313" key="3">
    <source>
        <dbReference type="EMBL" id="OGH69705.1"/>
    </source>
</evidence>
<organism evidence="3 4">
    <name type="scientific">Candidatus Magasanikbacteria bacterium RIFCSPHIGHO2_02_FULL_51_14</name>
    <dbReference type="NCBI Taxonomy" id="1798683"/>
    <lineage>
        <taxon>Bacteria</taxon>
        <taxon>Candidatus Magasanikiibacteriota</taxon>
    </lineage>
</organism>
<dbReference type="SUPFAM" id="SSF69322">
    <property type="entry name" value="Tricorn protease domain 2"/>
    <property type="match status" value="1"/>
</dbReference>
<dbReference type="EMBL" id="MFQE01000066">
    <property type="protein sequence ID" value="OGH69705.1"/>
    <property type="molecule type" value="Genomic_DNA"/>
</dbReference>
<comment type="caution">
    <text evidence="3">The sequence shown here is derived from an EMBL/GenBank/DDBJ whole genome shotgun (WGS) entry which is preliminary data.</text>
</comment>
<keyword evidence="1" id="KW-0472">Membrane</keyword>
<keyword evidence="1" id="KW-1133">Transmembrane helix</keyword>
<dbReference type="Proteomes" id="UP000177457">
    <property type="component" value="Unassembled WGS sequence"/>
</dbReference>
<proteinExistence type="predicted"/>
<protein>
    <recommendedName>
        <fullName evidence="2">PEGA domain-containing protein</fullName>
    </recommendedName>
</protein>
<keyword evidence="1" id="KW-0812">Transmembrane</keyword>
<sequence>MHTKLTRPVRLGIMLFLIAVFCIAAPAIILYTAGYRYDFKTQKIKQTGVISIDVLPRSAAVFLNDVRIQKSLPIRLPNRAPGAYRLRIEADGYKPWEKDITVESKQTTYIRDVTLFKNALPAAVLPADSSDADDAFFSADGAYVLFLAREQDIYEITLLDLREKRETPIMRARQESSPAIDWSPFSPTAAIRTEENGVANVRLLDARNPSAAAVFPVPVAGHIRMQWPRNPVAPSVFINENETVIELSENSRRSIGGASSSVWYVDEKRRLWQFDATAKTVSLGSENTIENLFSLQHDLEDILDVNDERLIGKSQERVLNIPLATRDERAPTTVSAGNARFNVATGEWLVWSPWELWTIYPDGNVELLNRTSDPVVSIVPLDEFGLLLLVTENKLLGFNPGYYVTHELFAGGNIEKIAADVAERKIYFWGTVGTNRGLFELEY</sequence>
<feature type="domain" description="PEGA" evidence="2">
    <location>
        <begin position="48"/>
        <end position="110"/>
    </location>
</feature>
<reference evidence="3 4" key="1">
    <citation type="journal article" date="2016" name="Nat. Commun.">
        <title>Thousands of microbial genomes shed light on interconnected biogeochemical processes in an aquifer system.</title>
        <authorList>
            <person name="Anantharaman K."/>
            <person name="Brown C.T."/>
            <person name="Hug L.A."/>
            <person name="Sharon I."/>
            <person name="Castelle C.J."/>
            <person name="Probst A.J."/>
            <person name="Thomas B.C."/>
            <person name="Singh A."/>
            <person name="Wilkins M.J."/>
            <person name="Karaoz U."/>
            <person name="Brodie E.L."/>
            <person name="Williams K.H."/>
            <person name="Hubbard S.S."/>
            <person name="Banfield J.F."/>
        </authorList>
    </citation>
    <scope>NUCLEOTIDE SEQUENCE [LARGE SCALE GENOMIC DNA]</scope>
</reference>
<evidence type="ECO:0000256" key="1">
    <source>
        <dbReference type="SAM" id="Phobius"/>
    </source>
</evidence>
<feature type="transmembrane region" description="Helical" evidence="1">
    <location>
        <begin position="12"/>
        <end position="33"/>
    </location>
</feature>
<dbReference type="Pfam" id="PF08308">
    <property type="entry name" value="PEGA"/>
    <property type="match status" value="1"/>
</dbReference>